<feature type="transmembrane region" description="Helical" evidence="8">
    <location>
        <begin position="322"/>
        <end position="342"/>
    </location>
</feature>
<dbReference type="Gene3D" id="1.20.81.30">
    <property type="entry name" value="Type II secretion system (T2SS), domain F"/>
    <property type="match status" value="2"/>
</dbReference>
<accession>A0A5B1C0Z3</accession>
<dbReference type="PANTHER" id="PTHR30012:SF7">
    <property type="entry name" value="PROTEIN TRANSPORT PROTEIN HOFC HOMOLOG"/>
    <property type="match status" value="1"/>
</dbReference>
<evidence type="ECO:0000256" key="3">
    <source>
        <dbReference type="ARBA" id="ARBA00022475"/>
    </source>
</evidence>
<evidence type="ECO:0000259" key="9">
    <source>
        <dbReference type="Pfam" id="PF00482"/>
    </source>
</evidence>
<keyword evidence="4" id="KW-0997">Cell inner membrane</keyword>
<comment type="subcellular location">
    <subcellularLocation>
        <location evidence="1">Cell inner membrane</location>
        <topology evidence="1">Multi-pass membrane protein</topology>
    </subcellularLocation>
</comment>
<evidence type="ECO:0000256" key="2">
    <source>
        <dbReference type="ARBA" id="ARBA00005745"/>
    </source>
</evidence>
<evidence type="ECO:0000313" key="10">
    <source>
        <dbReference type="EMBL" id="KAA1254708.1"/>
    </source>
</evidence>
<comment type="similarity">
    <text evidence="2">Belongs to the GSP F family.</text>
</comment>
<proteinExistence type="inferred from homology"/>
<dbReference type="GO" id="GO:0015628">
    <property type="term" value="P:protein secretion by the type II secretion system"/>
    <property type="evidence" value="ECO:0007669"/>
    <property type="project" value="TreeGrafter"/>
</dbReference>
<evidence type="ECO:0000256" key="6">
    <source>
        <dbReference type="ARBA" id="ARBA00022989"/>
    </source>
</evidence>
<dbReference type="Proteomes" id="UP000323225">
    <property type="component" value="Unassembled WGS sequence"/>
</dbReference>
<evidence type="ECO:0000313" key="11">
    <source>
        <dbReference type="Proteomes" id="UP000323225"/>
    </source>
</evidence>
<keyword evidence="6 8" id="KW-1133">Transmembrane helix</keyword>
<dbReference type="Pfam" id="PF00482">
    <property type="entry name" value="T2SSF"/>
    <property type="match status" value="2"/>
</dbReference>
<dbReference type="InterPro" id="IPR042094">
    <property type="entry name" value="T2SS_GspF_sf"/>
</dbReference>
<comment type="caution">
    <text evidence="10">The sequence shown here is derived from an EMBL/GenBank/DDBJ whole genome shotgun (WGS) entry which is preliminary data.</text>
</comment>
<feature type="transmembrane region" description="Helical" evidence="8">
    <location>
        <begin position="127"/>
        <end position="145"/>
    </location>
</feature>
<evidence type="ECO:0000256" key="7">
    <source>
        <dbReference type="ARBA" id="ARBA00023136"/>
    </source>
</evidence>
<sequence length="357" mass="39624">MADNKLNSFEKRFAKLQFGLKVRIDLYKKISSFIKNGVPVNDIVQELETQYLRYNKSDIRATILGDIRANMSKGESFGEALAHWVPPSEAMIIQGGEKSGNISQSFHNAIKITESASRMKSTIIGEISYPAVLLMMLSGLIYMFSTQAIPELTSVLPPENWPPVSQKLYHMSKFVEEKWWLVVAVFFTFVIVSFKSLDSMTGALRNILNKVPPWSIYKTFQSSVFLISTSAMMSTGTPIFEAMSRLRKMSPKYVANEIDKILKEVDSGTQIGDAMNSGFLDRDTGIDVSIYGKVANLQEALDSIGSDAIENGIEKIKGVAGLLKNLVLFGVASYIGWVYYAFYTLTQAIGDSVSSAM</sequence>
<dbReference type="EMBL" id="VUAA01000010">
    <property type="protein sequence ID" value="KAA1254708.1"/>
    <property type="molecule type" value="Genomic_DNA"/>
</dbReference>
<feature type="domain" description="Type II secretion system protein GspF" evidence="9">
    <location>
        <begin position="225"/>
        <end position="344"/>
    </location>
</feature>
<evidence type="ECO:0000256" key="8">
    <source>
        <dbReference type="SAM" id="Phobius"/>
    </source>
</evidence>
<dbReference type="GO" id="GO:0005886">
    <property type="term" value="C:plasma membrane"/>
    <property type="evidence" value="ECO:0007669"/>
    <property type="project" value="UniProtKB-SubCell"/>
</dbReference>
<gene>
    <name evidence="10" type="ORF">F0M16_10605</name>
</gene>
<keyword evidence="7 8" id="KW-0472">Membrane</keyword>
<dbReference type="PANTHER" id="PTHR30012">
    <property type="entry name" value="GENERAL SECRETION PATHWAY PROTEIN"/>
    <property type="match status" value="1"/>
</dbReference>
<feature type="domain" description="Type II secretion system protein GspF" evidence="9">
    <location>
        <begin position="29"/>
        <end position="146"/>
    </location>
</feature>
<evidence type="ECO:0000256" key="4">
    <source>
        <dbReference type="ARBA" id="ARBA00022519"/>
    </source>
</evidence>
<feature type="transmembrane region" description="Helical" evidence="8">
    <location>
        <begin position="179"/>
        <end position="197"/>
    </location>
</feature>
<keyword evidence="3" id="KW-1003">Cell membrane</keyword>
<dbReference type="InterPro" id="IPR003004">
    <property type="entry name" value="GspF/PilC"/>
</dbReference>
<evidence type="ECO:0000256" key="5">
    <source>
        <dbReference type="ARBA" id="ARBA00022692"/>
    </source>
</evidence>
<protein>
    <recommendedName>
        <fullName evidence="9">Type II secretion system protein GspF domain-containing protein</fullName>
    </recommendedName>
</protein>
<keyword evidence="5 8" id="KW-0812">Transmembrane</keyword>
<dbReference type="AlphaFoldDB" id="A0A5B1C0Z3"/>
<evidence type="ECO:0000256" key="1">
    <source>
        <dbReference type="ARBA" id="ARBA00004429"/>
    </source>
</evidence>
<dbReference type="InterPro" id="IPR018076">
    <property type="entry name" value="T2SS_GspF_dom"/>
</dbReference>
<reference evidence="10 11" key="1">
    <citation type="submission" date="2019-09" db="EMBL/GenBank/DDBJ databases">
        <authorList>
            <person name="Kritzky A."/>
            <person name="Schelkanova E.Y."/>
            <person name="Alkhova Z.V."/>
            <person name="Smirnova N.I."/>
        </authorList>
    </citation>
    <scope>NUCLEOTIDE SEQUENCE [LARGE SCALE GENOMIC DNA]</scope>
    <source>
        <strain evidence="10 11">M1526</strain>
    </source>
</reference>
<name>A0A5B1C0Z3_VIBCL</name>
<organism evidence="10 11">
    <name type="scientific">Vibrio cholerae</name>
    <dbReference type="NCBI Taxonomy" id="666"/>
    <lineage>
        <taxon>Bacteria</taxon>
        <taxon>Pseudomonadati</taxon>
        <taxon>Pseudomonadota</taxon>
        <taxon>Gammaproteobacteria</taxon>
        <taxon>Vibrionales</taxon>
        <taxon>Vibrionaceae</taxon>
        <taxon>Vibrio</taxon>
    </lineage>
</organism>